<evidence type="ECO:0000313" key="1">
    <source>
        <dbReference type="EMBL" id="API60582.1"/>
    </source>
</evidence>
<sequence length="148" mass="16106">MEDEDKPLAQMSLAELHGRRDAASTHMTYLKGVIADIDAEVAGRLSGSAASAFEQAGKVHGTMTLPLQDGMSAKVEISKKVEWDSDVLMRVAQTMPWERVTSVFKIAFAVPEKIYEGIQAVDPVLTKTIDTARTVKYGAPKITLVKEA</sequence>
<organism evidence="1 2">
    <name type="scientific">Tardibacter chloracetimidivorans</name>
    <dbReference type="NCBI Taxonomy" id="1921510"/>
    <lineage>
        <taxon>Bacteria</taxon>
        <taxon>Pseudomonadati</taxon>
        <taxon>Pseudomonadota</taxon>
        <taxon>Alphaproteobacteria</taxon>
        <taxon>Sphingomonadales</taxon>
        <taxon>Sphingomonadaceae</taxon>
        <taxon>Tardibacter</taxon>
    </lineage>
</organism>
<dbReference type="EMBL" id="CP018221">
    <property type="protein sequence ID" value="API60582.1"/>
    <property type="molecule type" value="Genomic_DNA"/>
</dbReference>
<dbReference type="Proteomes" id="UP000182063">
    <property type="component" value="Chromosome"/>
</dbReference>
<gene>
    <name evidence="1" type="ORF">BSL82_15865</name>
</gene>
<keyword evidence="2" id="KW-1185">Reference proteome</keyword>
<dbReference type="RefSeq" id="WP_072598243.1">
    <property type="nucleotide sequence ID" value="NZ_CP018221.1"/>
</dbReference>
<proteinExistence type="predicted"/>
<protein>
    <submittedName>
        <fullName evidence="1">Uncharacterized protein</fullName>
    </submittedName>
</protein>
<reference evidence="2" key="1">
    <citation type="submission" date="2016-11" db="EMBL/GenBank/DDBJ databases">
        <title>Complete Genome Sequence of alachlor-degrading Sphingomonas sp. strain JJ-A5.</title>
        <authorList>
            <person name="Lee H."/>
            <person name="Ka J.-O."/>
        </authorList>
    </citation>
    <scope>NUCLEOTIDE SEQUENCE [LARGE SCALE GENOMIC DNA]</scope>
    <source>
        <strain evidence="2">JJ-A5</strain>
    </source>
</reference>
<accession>A0A1L3ZY80</accession>
<dbReference type="KEGG" id="sphj:BSL82_15865"/>
<evidence type="ECO:0000313" key="2">
    <source>
        <dbReference type="Proteomes" id="UP000182063"/>
    </source>
</evidence>
<dbReference type="STRING" id="1921510.BSL82_15865"/>
<name>A0A1L3ZY80_9SPHN</name>
<dbReference type="AlphaFoldDB" id="A0A1L3ZY80"/>